<evidence type="ECO:0008006" key="5">
    <source>
        <dbReference type="Google" id="ProtNLM"/>
    </source>
</evidence>
<reference evidence="3" key="1">
    <citation type="submission" date="2023-07" db="EMBL/GenBank/DDBJ databases">
        <title>Chromosome-level genome assembly of Artemia franciscana.</title>
        <authorList>
            <person name="Jo E."/>
        </authorList>
    </citation>
    <scope>NUCLEOTIDE SEQUENCE</scope>
    <source>
        <tissue evidence="3">Whole body</tissue>
    </source>
</reference>
<dbReference type="InterPro" id="IPR011990">
    <property type="entry name" value="TPR-like_helical_dom_sf"/>
</dbReference>
<dbReference type="EMBL" id="JAVRJZ010000006">
    <property type="protein sequence ID" value="KAK2721368.1"/>
    <property type="molecule type" value="Genomic_DNA"/>
</dbReference>
<proteinExistence type="predicted"/>
<dbReference type="PANTHER" id="PTHR14700">
    <property type="entry name" value="PENTATRICOPEPTIDE REPEAT-CONTAINING PROTEIN 2, MITOCHONDRIAL"/>
    <property type="match status" value="1"/>
</dbReference>
<comment type="subcellular location">
    <subcellularLocation>
        <location evidence="1">Mitochondrion</location>
    </subcellularLocation>
</comment>
<name>A0AA88I541_ARTSF</name>
<accession>A0AA88I541</accession>
<dbReference type="InterPro" id="IPR034913">
    <property type="entry name" value="mS27/PTCD2"/>
</dbReference>
<dbReference type="InterPro" id="IPR034629">
    <property type="entry name" value="PTCD2"/>
</dbReference>
<sequence length="389" mass="43652">MSIALQYGIHFKRPLFTAEALGITRFQEQCERTSIQYSGGTMIDKFKSRIRDTVASEQQTVYVDDFKNFLHLASSSQEDVDTVVNLCKRFQSQGKGARFSNFAIGPVIMRYFHLVQRPAEALQVFTNAQSEGLFLQFSSFKILMDLLFENGMYNEVLGVFDVLKEMKIGGYSYHTNCSTLALAACYKLDTKESYERGKQIVDEILNAGGVVSQKAFAFLADLAIRQNDPIQALDIYSTNSSSHYSVVNIKVLALSKLNRPEDTFPIIKRALGREDQNKRTQLGSDVLSELHEAINRVEDSVLKDELNSELQKIEKAMKEANRITDKNCGQELEGESSLLAAAIISSVLIAETSDSIVGRCCSRDKAYFWSSLVIGPMSDRNDFDLLILE</sequence>
<evidence type="ECO:0000313" key="4">
    <source>
        <dbReference type="Proteomes" id="UP001187531"/>
    </source>
</evidence>
<dbReference type="Proteomes" id="UP001187531">
    <property type="component" value="Unassembled WGS sequence"/>
</dbReference>
<dbReference type="GO" id="GO:0003723">
    <property type="term" value="F:RNA binding"/>
    <property type="evidence" value="ECO:0007669"/>
    <property type="project" value="TreeGrafter"/>
</dbReference>
<dbReference type="GO" id="GO:0007005">
    <property type="term" value="P:mitochondrion organization"/>
    <property type="evidence" value="ECO:0007669"/>
    <property type="project" value="TreeGrafter"/>
</dbReference>
<organism evidence="3 4">
    <name type="scientific">Artemia franciscana</name>
    <name type="common">Brine shrimp</name>
    <name type="synonym">Artemia sanfranciscana</name>
    <dbReference type="NCBI Taxonomy" id="6661"/>
    <lineage>
        <taxon>Eukaryota</taxon>
        <taxon>Metazoa</taxon>
        <taxon>Ecdysozoa</taxon>
        <taxon>Arthropoda</taxon>
        <taxon>Crustacea</taxon>
        <taxon>Branchiopoda</taxon>
        <taxon>Anostraca</taxon>
        <taxon>Artemiidae</taxon>
        <taxon>Artemia</taxon>
    </lineage>
</organism>
<evidence type="ECO:0000313" key="3">
    <source>
        <dbReference type="EMBL" id="KAK2721368.1"/>
    </source>
</evidence>
<evidence type="ECO:0000256" key="1">
    <source>
        <dbReference type="ARBA" id="ARBA00004173"/>
    </source>
</evidence>
<dbReference type="Pfam" id="PF10037">
    <property type="entry name" value="MRP-S27"/>
    <property type="match status" value="1"/>
</dbReference>
<dbReference type="GO" id="GO:0050684">
    <property type="term" value="P:regulation of mRNA processing"/>
    <property type="evidence" value="ECO:0007669"/>
    <property type="project" value="InterPro"/>
</dbReference>
<gene>
    <name evidence="3" type="ORF">QYM36_003597</name>
</gene>
<evidence type="ECO:0000256" key="2">
    <source>
        <dbReference type="ARBA" id="ARBA00022664"/>
    </source>
</evidence>
<keyword evidence="4" id="KW-1185">Reference proteome</keyword>
<dbReference type="AlphaFoldDB" id="A0AA88I541"/>
<dbReference type="GO" id="GO:0005739">
    <property type="term" value="C:mitochondrion"/>
    <property type="evidence" value="ECO:0007669"/>
    <property type="project" value="UniProtKB-SubCell"/>
</dbReference>
<keyword evidence="2" id="KW-0507">mRNA processing</keyword>
<dbReference type="Gene3D" id="1.25.40.10">
    <property type="entry name" value="Tetratricopeptide repeat domain"/>
    <property type="match status" value="1"/>
</dbReference>
<comment type="caution">
    <text evidence="3">The sequence shown here is derived from an EMBL/GenBank/DDBJ whole genome shotgun (WGS) entry which is preliminary data.</text>
</comment>
<dbReference type="PANTHER" id="PTHR14700:SF0">
    <property type="entry name" value="PENTATRICOPEPTIDE REPEAT-CONTAINING PROTEIN 2, MITOCHONDRIAL"/>
    <property type="match status" value="1"/>
</dbReference>
<protein>
    <recommendedName>
        <fullName evidence="5">Pentatricopeptide repeat-containing protein</fullName>
    </recommendedName>
</protein>
<dbReference type="GO" id="GO:0006397">
    <property type="term" value="P:mRNA processing"/>
    <property type="evidence" value="ECO:0007669"/>
    <property type="project" value="UniProtKB-KW"/>
</dbReference>